<keyword evidence="3" id="KW-1185">Reference proteome</keyword>
<evidence type="ECO:0000313" key="3">
    <source>
        <dbReference type="Proteomes" id="UP000023541"/>
    </source>
</evidence>
<organism evidence="2 3">
    <name type="scientific">Aquimarina atlantica</name>
    <dbReference type="NCBI Taxonomy" id="1317122"/>
    <lineage>
        <taxon>Bacteria</taxon>
        <taxon>Pseudomonadati</taxon>
        <taxon>Bacteroidota</taxon>
        <taxon>Flavobacteriia</taxon>
        <taxon>Flavobacteriales</taxon>
        <taxon>Flavobacteriaceae</taxon>
        <taxon>Aquimarina</taxon>
    </lineage>
</organism>
<evidence type="ECO:0008006" key="4">
    <source>
        <dbReference type="Google" id="ProtNLM"/>
    </source>
</evidence>
<feature type="transmembrane region" description="Helical" evidence="1">
    <location>
        <begin position="87"/>
        <end position="111"/>
    </location>
</feature>
<reference evidence="2 3" key="1">
    <citation type="submission" date="2014-04" db="EMBL/GenBank/DDBJ databases">
        <title>Aquimarina sp. 22II-S11-z7 Genome Sequencing.</title>
        <authorList>
            <person name="Lai Q."/>
        </authorList>
    </citation>
    <scope>NUCLEOTIDE SEQUENCE [LARGE SCALE GENOMIC DNA]</scope>
    <source>
        <strain evidence="2 3">22II-S11-z7</strain>
    </source>
</reference>
<gene>
    <name evidence="2" type="ORF">ATO12_15245</name>
</gene>
<evidence type="ECO:0000256" key="1">
    <source>
        <dbReference type="SAM" id="Phobius"/>
    </source>
</evidence>
<keyword evidence="1" id="KW-1133">Transmembrane helix</keyword>
<protein>
    <recommendedName>
        <fullName evidence="4">DUF4129 domain-containing protein</fullName>
    </recommendedName>
</protein>
<keyword evidence="1" id="KW-0472">Membrane</keyword>
<name>A0A023BWA2_9FLAO</name>
<sequence length="239" mass="28824">MPLFLSARVQDSTAITDPQELVYDLDSQQKAPQFDHQKIEEFKTQDDFDYTEYQEPDNWWTQFKNWVTQLWNRFISWLFGTEEVTGFWAVVFRLLPYLLIVGVLFLLGWLFMKVNPSDMLLEKQIPPQIELTEDEDIIQNQDIQQLIDQALQHKNYRLAIRYYYLFVLKKLSDVELIEWEAQKTNTDYIKELADDTVQRQFKSITKLYDFIWYGSFEVNEKLYLKAEKEFTSITHLIQR</sequence>
<dbReference type="Proteomes" id="UP000023541">
    <property type="component" value="Unassembled WGS sequence"/>
</dbReference>
<dbReference type="eggNOG" id="ENOG50303CZ">
    <property type="taxonomic scope" value="Bacteria"/>
</dbReference>
<dbReference type="EMBL" id="AQRA01000004">
    <property type="protein sequence ID" value="EZH74219.1"/>
    <property type="molecule type" value="Genomic_DNA"/>
</dbReference>
<keyword evidence="1" id="KW-0812">Transmembrane</keyword>
<dbReference type="AlphaFoldDB" id="A0A023BWA2"/>
<proteinExistence type="predicted"/>
<dbReference type="STRING" id="1317122.ATO12_15245"/>
<comment type="caution">
    <text evidence="2">The sequence shown here is derived from an EMBL/GenBank/DDBJ whole genome shotgun (WGS) entry which is preliminary data.</text>
</comment>
<evidence type="ECO:0000313" key="2">
    <source>
        <dbReference type="EMBL" id="EZH74219.1"/>
    </source>
</evidence>
<accession>A0A023BWA2</accession>